<name>A0A395NIW0_TRIAR</name>
<gene>
    <name evidence="5" type="ORF">TARUN_6422</name>
</gene>
<dbReference type="SUPFAM" id="SSF48403">
    <property type="entry name" value="Ankyrin repeat"/>
    <property type="match status" value="1"/>
</dbReference>
<dbReference type="Pfam" id="PF12796">
    <property type="entry name" value="Ank_2"/>
    <property type="match status" value="2"/>
</dbReference>
<evidence type="ECO:0000313" key="5">
    <source>
        <dbReference type="EMBL" id="RFU75821.1"/>
    </source>
</evidence>
<dbReference type="InterPro" id="IPR056884">
    <property type="entry name" value="NPHP3-like_N"/>
</dbReference>
<feature type="compositionally biased region" description="Polar residues" evidence="3">
    <location>
        <begin position="946"/>
        <end position="958"/>
    </location>
</feature>
<proteinExistence type="predicted"/>
<dbReference type="SMART" id="SM00248">
    <property type="entry name" value="ANK"/>
    <property type="match status" value="6"/>
</dbReference>
<evidence type="ECO:0000259" key="4">
    <source>
        <dbReference type="Pfam" id="PF24883"/>
    </source>
</evidence>
<reference evidence="5 6" key="1">
    <citation type="journal article" date="2018" name="PLoS Pathog.">
        <title>Evolution of structural diversity of trichothecenes, a family of toxins produced by plant pathogenic and entomopathogenic fungi.</title>
        <authorList>
            <person name="Proctor R.H."/>
            <person name="McCormick S.P."/>
            <person name="Kim H.S."/>
            <person name="Cardoza R.E."/>
            <person name="Stanley A.M."/>
            <person name="Lindo L."/>
            <person name="Kelly A."/>
            <person name="Brown D.W."/>
            <person name="Lee T."/>
            <person name="Vaughan M.M."/>
            <person name="Alexander N.J."/>
            <person name="Busman M."/>
            <person name="Gutierrez S."/>
        </authorList>
    </citation>
    <scope>NUCLEOTIDE SEQUENCE [LARGE SCALE GENOMIC DNA]</scope>
    <source>
        <strain evidence="5 6">IBT 40837</strain>
    </source>
</reference>
<dbReference type="PANTHER" id="PTHR10039:SF16">
    <property type="entry name" value="GPI INOSITOL-DEACYLASE"/>
    <property type="match status" value="1"/>
</dbReference>
<protein>
    <submittedName>
        <fullName evidence="5">Ankyrin repeat</fullName>
    </submittedName>
</protein>
<dbReference type="PROSITE" id="PS50297">
    <property type="entry name" value="ANK_REP_REGION"/>
    <property type="match status" value="2"/>
</dbReference>
<comment type="caution">
    <text evidence="5">The sequence shown here is derived from an EMBL/GenBank/DDBJ whole genome shotgun (WGS) entry which is preliminary data.</text>
</comment>
<dbReference type="InterPro" id="IPR027417">
    <property type="entry name" value="P-loop_NTPase"/>
</dbReference>
<feature type="repeat" description="ANK" evidence="2">
    <location>
        <begin position="602"/>
        <end position="634"/>
    </location>
</feature>
<dbReference type="SUPFAM" id="SSF52540">
    <property type="entry name" value="P-loop containing nucleoside triphosphate hydrolases"/>
    <property type="match status" value="1"/>
</dbReference>
<organism evidence="5 6">
    <name type="scientific">Trichoderma arundinaceum</name>
    <dbReference type="NCBI Taxonomy" id="490622"/>
    <lineage>
        <taxon>Eukaryota</taxon>
        <taxon>Fungi</taxon>
        <taxon>Dikarya</taxon>
        <taxon>Ascomycota</taxon>
        <taxon>Pezizomycotina</taxon>
        <taxon>Sordariomycetes</taxon>
        <taxon>Hypocreomycetidae</taxon>
        <taxon>Hypocreales</taxon>
        <taxon>Hypocreaceae</taxon>
        <taxon>Trichoderma</taxon>
    </lineage>
</organism>
<dbReference type="PROSITE" id="PS50088">
    <property type="entry name" value="ANK_REPEAT"/>
    <property type="match status" value="3"/>
</dbReference>
<feature type="repeat" description="ANK" evidence="2">
    <location>
        <begin position="564"/>
        <end position="601"/>
    </location>
</feature>
<keyword evidence="2" id="KW-0040">ANK repeat</keyword>
<dbReference type="EMBL" id="PXOA01000408">
    <property type="protein sequence ID" value="RFU75821.1"/>
    <property type="molecule type" value="Genomic_DNA"/>
</dbReference>
<feature type="domain" description="Nephrocystin 3-like N-terminal" evidence="4">
    <location>
        <begin position="54"/>
        <end position="221"/>
    </location>
</feature>
<evidence type="ECO:0000256" key="3">
    <source>
        <dbReference type="SAM" id="MobiDB-lite"/>
    </source>
</evidence>
<accession>A0A395NIW0</accession>
<dbReference type="PANTHER" id="PTHR10039">
    <property type="entry name" value="AMELOGENIN"/>
    <property type="match status" value="1"/>
</dbReference>
<sequence>MSKNIIQNNNTGLVQAIHNGDNVFYDNNTAVQLTLKHIALETHKKVMAEWKASQTCEWLMHKSDFQSWRRMDTECSFLWLYGRPGCGKSTLMSRVIESIYEGVSATDAIPQLLYFYVRYGNDQEKDKFYRNMWMTFWEQAIGKTEDRHINPFGHDTHPKIIEEELYKLLASSQQDIYIIIDALDQFNELSRDLLLQSLDAMVERLRKKMGSYHLRVAISSRGCNGIGQLRAHKLFPIEVTTESNRGDINIYLEKNLNSALFRKKPQLRKQTLEKLSRMADGTFLWASLQTLNICNMQMESQVLHALTSLTPPESMRAMYEAYADGFESLEDLIEKQITQRTMALLANNSGAMSQKVILAAVSMNDKGEVDPVVHQELTADPTLIVGFCNHLVRINEMLGVFQFCHKTVFEFFVKYKSSTYNHRIAELCLSHLCSPEFSQGPRSDATWFNPGSLAPILQKHLFLPFASSRWAISIKKSLASEIIVGVEESHCKILNLLNALFKEDNSIDNRGNLQLAFQVHLLTLGKKIPKGVSHDHIVSYFGLVKFFDIFKERQWLDLTKADEDGLLPIHWAIRNEFELSDATLTVQKLIEYGAHISVRDKNNQTPLYYASHHGNLQMVQFLVRKKAPLNDTNIDGETALIAACRKHHHDIILYLIKEGSDVKIQSSFGTALQVISLVGCCSCAGALLDSYGKSKVVERDGPFGTSLHAAAFNGHAGLVKLLCSRLPNIRATHPTYGSPLTAAAAGFNPGLDPAPFKEIMQELIKYGVKVNDKSGLVGPALRAAAYHGSGDLVRLLLERGAKIRKAKGPMGTVYEAAEDRGHQHIKDILLERDPKAADYKGSHTVKPLQRQQIQRKVFRATVKTSSIDTIHHLVTQFEKFFEKEIKRGDTSFLRSLAKLGEDSFQDVIILATKARGESSGPAEAPRQSTHKSRLREIMSTFRFAASTDQGNEPASENTEPVEESPYLRRSSTNFAQDSLGEHFPQVLDRMTQAAVKILEDAIANENRNVIRLITNTWVKALNDLVSHPGFGEPMLRMVVQGRAEELKKHLINRDLSLEERFTKTTNLAQVGIELLLVAVERGQKFRHLCFVISKLWIEAVSDVEELGEEGEAPLQEMIRIFARRFSSAVAVGDPVNAEICAQAGIELLRAAALIPKTTLLERFGHQWVILWVSALEKKGKMEYMATQLILRRREEFQECLKDKKKHDKALGLALASLGILREAFGQRSELAVSTLQPVIESSFRRMQESYTGRDASAEIIIYVRDLEPIVNAVIKLFVAAEEIQPGRLNILASKILDLAGAALGDRQQELEEVAKRRIDEADRIVHPPEREKQLMNISSTILVLLDVALGAEKGNMAIVSKLGEVVLQHLAVLLPKFTERADLAQYTRAVEYLRSRNR</sequence>
<dbReference type="Gene3D" id="1.25.40.20">
    <property type="entry name" value="Ankyrin repeat-containing domain"/>
    <property type="match status" value="2"/>
</dbReference>
<dbReference type="InterPro" id="IPR002110">
    <property type="entry name" value="Ankyrin_rpt"/>
</dbReference>
<dbReference type="Gene3D" id="3.40.50.300">
    <property type="entry name" value="P-loop containing nucleotide triphosphate hydrolases"/>
    <property type="match status" value="1"/>
</dbReference>
<keyword evidence="6" id="KW-1185">Reference proteome</keyword>
<feature type="repeat" description="ANK" evidence="2">
    <location>
        <begin position="635"/>
        <end position="667"/>
    </location>
</feature>
<keyword evidence="1" id="KW-0677">Repeat</keyword>
<dbReference type="InterPro" id="IPR036770">
    <property type="entry name" value="Ankyrin_rpt-contain_sf"/>
</dbReference>
<feature type="region of interest" description="Disordered" evidence="3">
    <location>
        <begin position="946"/>
        <end position="967"/>
    </location>
</feature>
<evidence type="ECO:0000256" key="2">
    <source>
        <dbReference type="PROSITE-ProRule" id="PRU00023"/>
    </source>
</evidence>
<dbReference type="OrthoDB" id="4772757at2759"/>
<dbReference type="Proteomes" id="UP000266272">
    <property type="component" value="Unassembled WGS sequence"/>
</dbReference>
<dbReference type="Pfam" id="PF24883">
    <property type="entry name" value="NPHP3_N"/>
    <property type="match status" value="1"/>
</dbReference>
<dbReference type="STRING" id="490622.A0A395NIW0"/>
<evidence type="ECO:0000313" key="6">
    <source>
        <dbReference type="Proteomes" id="UP000266272"/>
    </source>
</evidence>
<evidence type="ECO:0000256" key="1">
    <source>
        <dbReference type="ARBA" id="ARBA00022737"/>
    </source>
</evidence>